<feature type="region of interest" description="Disordered" evidence="2">
    <location>
        <begin position="339"/>
        <end position="379"/>
    </location>
</feature>
<keyword evidence="7" id="KW-1185">Reference proteome</keyword>
<dbReference type="EMBL" id="BNCP01000009">
    <property type="protein sequence ID" value="GIL76847.1"/>
    <property type="molecule type" value="Genomic_DNA"/>
</dbReference>
<dbReference type="InterPro" id="IPR021133">
    <property type="entry name" value="HEAT_type_2"/>
</dbReference>
<dbReference type="Gene3D" id="1.25.10.10">
    <property type="entry name" value="Leucine-rich Repeat Variant"/>
    <property type="match status" value="3"/>
</dbReference>
<name>A0A8J4CBA4_9CHLO</name>
<feature type="domain" description="Dynein axonemal assembly factor 5 TPR repeats" evidence="4">
    <location>
        <begin position="93"/>
        <end position="332"/>
    </location>
</feature>
<evidence type="ECO:0000313" key="7">
    <source>
        <dbReference type="Proteomes" id="UP000747110"/>
    </source>
</evidence>
<reference evidence="5" key="1">
    <citation type="journal article" date="2021" name="Proc. Natl. Acad. Sci. U.S.A.">
        <title>Three genomes in the algal genus Volvox reveal the fate of a haploid sex-determining region after a transition to homothallism.</title>
        <authorList>
            <person name="Yamamoto K."/>
            <person name="Hamaji T."/>
            <person name="Kawai-Toyooka H."/>
            <person name="Matsuzaki R."/>
            <person name="Takahashi F."/>
            <person name="Nishimura Y."/>
            <person name="Kawachi M."/>
            <person name="Noguchi H."/>
            <person name="Minakuchi Y."/>
            <person name="Umen J.G."/>
            <person name="Toyoda A."/>
            <person name="Nozaki H."/>
        </authorList>
    </citation>
    <scope>NUCLEOTIDE SEQUENCE</scope>
    <source>
        <strain evidence="6">NIES-3785</strain>
        <strain evidence="5">NIES-3786</strain>
    </source>
</reference>
<dbReference type="SUPFAM" id="SSF48371">
    <property type="entry name" value="ARM repeat"/>
    <property type="match status" value="1"/>
</dbReference>
<feature type="compositionally biased region" description="Polar residues" evidence="2">
    <location>
        <begin position="47"/>
        <end position="58"/>
    </location>
</feature>
<protein>
    <recommendedName>
        <fullName evidence="8">TOG domain-containing protein</fullName>
    </recommendedName>
</protein>
<dbReference type="InterPro" id="IPR057978">
    <property type="entry name" value="TPR_DAAF5"/>
</dbReference>
<feature type="domain" description="Dynein axonemal assembly factor 5 HEAT-repeat" evidence="3">
    <location>
        <begin position="510"/>
        <end position="719"/>
    </location>
</feature>
<feature type="compositionally biased region" description="Polar residues" evidence="2">
    <location>
        <begin position="339"/>
        <end position="349"/>
    </location>
</feature>
<dbReference type="InterPro" id="IPR056497">
    <property type="entry name" value="HEAT_DAAF5"/>
</dbReference>
<dbReference type="Proteomes" id="UP000722791">
    <property type="component" value="Unassembled WGS sequence"/>
</dbReference>
<dbReference type="InterPro" id="IPR016024">
    <property type="entry name" value="ARM-type_fold"/>
</dbReference>
<dbReference type="Pfam" id="PF24573">
    <property type="entry name" value="HEAT_DAAF5"/>
    <property type="match status" value="1"/>
</dbReference>
<evidence type="ECO:0000313" key="6">
    <source>
        <dbReference type="EMBL" id="GIM04044.1"/>
    </source>
</evidence>
<feature type="repeat" description="HEAT" evidence="1">
    <location>
        <begin position="1015"/>
        <end position="1053"/>
    </location>
</feature>
<dbReference type="OrthoDB" id="413572at2759"/>
<dbReference type="AlphaFoldDB" id="A0A8J4CBA4"/>
<evidence type="ECO:0000256" key="1">
    <source>
        <dbReference type="PROSITE-ProRule" id="PRU00103"/>
    </source>
</evidence>
<organism evidence="5 7">
    <name type="scientific">Volvox reticuliferus</name>
    <dbReference type="NCBI Taxonomy" id="1737510"/>
    <lineage>
        <taxon>Eukaryota</taxon>
        <taxon>Viridiplantae</taxon>
        <taxon>Chlorophyta</taxon>
        <taxon>core chlorophytes</taxon>
        <taxon>Chlorophyceae</taxon>
        <taxon>CS clade</taxon>
        <taxon>Chlamydomonadales</taxon>
        <taxon>Volvocaceae</taxon>
        <taxon>Volvox</taxon>
    </lineage>
</organism>
<evidence type="ECO:0000256" key="2">
    <source>
        <dbReference type="SAM" id="MobiDB-lite"/>
    </source>
</evidence>
<dbReference type="PANTHER" id="PTHR16216">
    <property type="entry name" value="DYNEIN ASSEMBLY FACTOR 5, AXONEMAL"/>
    <property type="match status" value="1"/>
</dbReference>
<dbReference type="EMBL" id="BNCQ01000015">
    <property type="protein sequence ID" value="GIM04044.1"/>
    <property type="molecule type" value="Genomic_DNA"/>
</dbReference>
<evidence type="ECO:0000259" key="4">
    <source>
        <dbReference type="Pfam" id="PF25757"/>
    </source>
</evidence>
<comment type="caution">
    <text evidence="5">The sequence shown here is derived from an EMBL/GenBank/DDBJ whole genome shotgun (WGS) entry which is preliminary data.</text>
</comment>
<feature type="compositionally biased region" description="Low complexity" evidence="2">
    <location>
        <begin position="350"/>
        <end position="377"/>
    </location>
</feature>
<dbReference type="PROSITE" id="PS50077">
    <property type="entry name" value="HEAT_REPEAT"/>
    <property type="match status" value="1"/>
</dbReference>
<dbReference type="InterPro" id="IPR011989">
    <property type="entry name" value="ARM-like"/>
</dbReference>
<dbReference type="InterPro" id="IPR052623">
    <property type="entry name" value="DAAF5"/>
</dbReference>
<dbReference type="Proteomes" id="UP000747110">
    <property type="component" value="Unassembled WGS sequence"/>
</dbReference>
<evidence type="ECO:0000259" key="3">
    <source>
        <dbReference type="Pfam" id="PF24573"/>
    </source>
</evidence>
<dbReference type="PANTHER" id="PTHR16216:SF2">
    <property type="entry name" value="DYNEIN AXONEMAL ASSEMBLY FACTOR 5"/>
    <property type="match status" value="1"/>
</dbReference>
<feature type="region of interest" description="Disordered" evidence="2">
    <location>
        <begin position="44"/>
        <end position="63"/>
    </location>
</feature>
<accession>A0A8J4CBA4</accession>
<evidence type="ECO:0000313" key="5">
    <source>
        <dbReference type="EMBL" id="GIL76847.1"/>
    </source>
</evidence>
<evidence type="ECO:0008006" key="8">
    <source>
        <dbReference type="Google" id="ProtNLM"/>
    </source>
</evidence>
<sequence>MSGQKKSIDEIWRELNAPKAKPQQGVAGLAVGLKGLPGITSVVRTKPASSHTTVQPSGNDKPRPDLQSGLYAAIAVGDDVAAYLASLQRTINCLADPDRGLRRTAATTLQVKLFTGDASTPKASLAQLQALLCGPLLRPLVNMLSDSVERCRTTALAVLLDGSRQLSDISPMLPELVPELAKRFGALPVQEPAEEVRLQIAQLTVQLLVAAPPPHLARFASDLAAVVCRSLEDGFPDIKKAGCTAVETAAARMPFDALAPEVERLLNSLAPNLQHQHSRVRLSAIQALDALVVAGAPMVMVEGVVVPALRPVGHDRAQPVREAAFSALARWMGYRAGASSASDTACPSVTTGAAAEDEAGSAATRATAAGRQAETRTPPQAYVPSLLPLLIIGVTDPQPATADLALRLVEGVGEAWAAANGSSPATRTTDADADPRGFDGLGSSSPAADAEIDPKSKNTTAGPGAPEPPHIEGSETTACGADGKSTTADVAAAEEDAAVAARVLACQLGPPYPGRPGAGCRAMARALLAEHLPPLVRQLGEWTSGLRVAAARGLHTTLVLAEDGAARHLKLLLPALCSAIADEELEVATNVVASVHVLGAHVAPVEWLPRVLDTLSPPGGGGAKAAASVTVSLSLSQRTHTLVVLSGLLHAAGRAAQELPPPLLARLAEVLADEAMLTAAAEHGGVRQQLLAVTVNTLALGRGACAAVSLPLHIVLLQLYGSELAASSSSSSPPTPSVSTSAAPPVVGGAVLEAMASLASTCGYDRDGCGGSAVNGAAALVDLHADALISLLFREEAVEAAAVLTAATAPAAAAASQQRMPWQPRAGDAPWQCILRATLLTASPLTLRRLAPALVSALQPLVGDKEREATLRLALLQLLDSVLEDAERGPALATGGGQALITEVLMPPLVWQAGKTAAAVRYTAITAMATLLGKRLPLPDHVLAAIEGTVAATTAAAATGKGSGDAGAGTGLLPLLFSALDEDWYTDMRLAACYVLEQLLEMVGPRLSDAARRAIYPELHKRLDDAHNSVRVAACSALRAFVTTAGASYCDTNTGYMVAGVVIHMDDGDPAVQESACSVLLAAAAVKPAVTASEVRKVRDRFRSKHYCDRVLAACAAAADTAAVAPSQQPSSGS</sequence>
<dbReference type="Pfam" id="PF25757">
    <property type="entry name" value="TPR_DNAAF5"/>
    <property type="match status" value="1"/>
</dbReference>
<gene>
    <name evidence="5" type="ORF">Vretifemale_6386</name>
    <name evidence="6" type="ORF">Vretimale_8680</name>
</gene>
<proteinExistence type="predicted"/>
<feature type="region of interest" description="Disordered" evidence="2">
    <location>
        <begin position="417"/>
        <end position="488"/>
    </location>
</feature>